<dbReference type="PROSITE" id="PS50949">
    <property type="entry name" value="HTH_GNTR"/>
    <property type="match status" value="1"/>
</dbReference>
<evidence type="ECO:0000256" key="3">
    <source>
        <dbReference type="ARBA" id="ARBA00023163"/>
    </source>
</evidence>
<feature type="domain" description="HTH gntR-type" evidence="4">
    <location>
        <begin position="21"/>
        <end position="88"/>
    </location>
</feature>
<dbReference type="AlphaFoldDB" id="A0A1T4S492"/>
<dbReference type="GO" id="GO:0003700">
    <property type="term" value="F:DNA-binding transcription factor activity"/>
    <property type="evidence" value="ECO:0007669"/>
    <property type="project" value="InterPro"/>
</dbReference>
<sequence length="241" mass="26442">MTVTGDWIDRLAEAKGTLARSSTAERVADVLRGHIMEGAMAPGARLSEEAIGAALGVSRNTLRESFRLLGHERLLVHEFHRGVFVARPGVEDVIDLYRVRRALELSALRGAERAPVEAVERVGAAVREGEEALRRSDWWGVGTANMHFHQAIAGLGGSPRIDEIMRQLLAELRLVFHVMAAPRDFHAPYLEHNRAIYELLRDGAPDAAADRLAEYLDVAERQLVDAFGRLDGSSAPGGEPE</sequence>
<dbReference type="STRING" id="1122192.SAMN02745673_03159"/>
<accession>A0A1T4S492</accession>
<dbReference type="SMART" id="SM00345">
    <property type="entry name" value="HTH_GNTR"/>
    <property type="match status" value="1"/>
</dbReference>
<dbReference type="RefSeq" id="WP_235001026.1">
    <property type="nucleotide sequence ID" value="NZ_FUWS01000008.1"/>
</dbReference>
<dbReference type="PANTHER" id="PTHR43537:SF45">
    <property type="entry name" value="GNTR FAMILY REGULATORY PROTEIN"/>
    <property type="match status" value="1"/>
</dbReference>
<dbReference type="Gene3D" id="1.20.120.530">
    <property type="entry name" value="GntR ligand-binding domain-like"/>
    <property type="match status" value="1"/>
</dbReference>
<name>A0A1T4S492_9ACTN</name>
<dbReference type="SUPFAM" id="SSF46785">
    <property type="entry name" value="Winged helix' DNA-binding domain"/>
    <property type="match status" value="1"/>
</dbReference>
<dbReference type="Proteomes" id="UP000190637">
    <property type="component" value="Unassembled WGS sequence"/>
</dbReference>
<reference evidence="5 6" key="1">
    <citation type="submission" date="2017-02" db="EMBL/GenBank/DDBJ databases">
        <authorList>
            <person name="Peterson S.W."/>
        </authorList>
    </citation>
    <scope>NUCLEOTIDE SEQUENCE [LARGE SCALE GENOMIC DNA]</scope>
    <source>
        <strain evidence="5 6">DSM 45154</strain>
    </source>
</reference>
<evidence type="ECO:0000259" key="4">
    <source>
        <dbReference type="PROSITE" id="PS50949"/>
    </source>
</evidence>
<dbReference type="Pfam" id="PF00392">
    <property type="entry name" value="GntR"/>
    <property type="match status" value="1"/>
</dbReference>
<dbReference type="InterPro" id="IPR011711">
    <property type="entry name" value="GntR_C"/>
</dbReference>
<keyword evidence="1" id="KW-0805">Transcription regulation</keyword>
<dbReference type="Pfam" id="PF07729">
    <property type="entry name" value="FCD"/>
    <property type="match status" value="1"/>
</dbReference>
<organism evidence="5 6">
    <name type="scientific">Marinactinospora thermotolerans DSM 45154</name>
    <dbReference type="NCBI Taxonomy" id="1122192"/>
    <lineage>
        <taxon>Bacteria</taxon>
        <taxon>Bacillati</taxon>
        <taxon>Actinomycetota</taxon>
        <taxon>Actinomycetes</taxon>
        <taxon>Streptosporangiales</taxon>
        <taxon>Nocardiopsidaceae</taxon>
        <taxon>Marinactinospora</taxon>
    </lineage>
</organism>
<evidence type="ECO:0000313" key="6">
    <source>
        <dbReference type="Proteomes" id="UP000190637"/>
    </source>
</evidence>
<dbReference type="SUPFAM" id="SSF48008">
    <property type="entry name" value="GntR ligand-binding domain-like"/>
    <property type="match status" value="1"/>
</dbReference>
<dbReference type="SMART" id="SM00895">
    <property type="entry name" value="FCD"/>
    <property type="match status" value="1"/>
</dbReference>
<dbReference type="GO" id="GO:0003677">
    <property type="term" value="F:DNA binding"/>
    <property type="evidence" value="ECO:0007669"/>
    <property type="project" value="UniProtKB-KW"/>
</dbReference>
<dbReference type="EMBL" id="FUWS01000008">
    <property type="protein sequence ID" value="SKA22957.1"/>
    <property type="molecule type" value="Genomic_DNA"/>
</dbReference>
<keyword evidence="6" id="KW-1185">Reference proteome</keyword>
<protein>
    <submittedName>
        <fullName evidence="5">Transcriptional regulator, GntR family</fullName>
    </submittedName>
</protein>
<keyword evidence="3" id="KW-0804">Transcription</keyword>
<evidence type="ECO:0000256" key="2">
    <source>
        <dbReference type="ARBA" id="ARBA00023125"/>
    </source>
</evidence>
<evidence type="ECO:0000313" key="5">
    <source>
        <dbReference type="EMBL" id="SKA22957.1"/>
    </source>
</evidence>
<dbReference type="InterPro" id="IPR008920">
    <property type="entry name" value="TF_FadR/GntR_C"/>
</dbReference>
<gene>
    <name evidence="5" type="ORF">SAMN02745673_03159</name>
</gene>
<evidence type="ECO:0000256" key="1">
    <source>
        <dbReference type="ARBA" id="ARBA00023015"/>
    </source>
</evidence>
<dbReference type="Gene3D" id="1.10.10.10">
    <property type="entry name" value="Winged helix-like DNA-binding domain superfamily/Winged helix DNA-binding domain"/>
    <property type="match status" value="1"/>
</dbReference>
<dbReference type="InterPro" id="IPR036390">
    <property type="entry name" value="WH_DNA-bd_sf"/>
</dbReference>
<dbReference type="InterPro" id="IPR036388">
    <property type="entry name" value="WH-like_DNA-bd_sf"/>
</dbReference>
<dbReference type="InterPro" id="IPR000524">
    <property type="entry name" value="Tscrpt_reg_HTH_GntR"/>
</dbReference>
<keyword evidence="2" id="KW-0238">DNA-binding</keyword>
<dbReference type="PANTHER" id="PTHR43537">
    <property type="entry name" value="TRANSCRIPTIONAL REGULATOR, GNTR FAMILY"/>
    <property type="match status" value="1"/>
</dbReference>
<proteinExistence type="predicted"/>